<evidence type="ECO:0000256" key="2">
    <source>
        <dbReference type="PROSITE-ProRule" id="PRU00169"/>
    </source>
</evidence>
<comment type="caution">
    <text evidence="4">The sequence shown here is derived from an EMBL/GenBank/DDBJ whole genome shotgun (WGS) entry which is preliminary data.</text>
</comment>
<feature type="domain" description="Response regulatory" evidence="3">
    <location>
        <begin position="3"/>
        <end position="119"/>
    </location>
</feature>
<organism evidence="4 5">
    <name type="scientific">Rhizomicrobium electricum</name>
    <dbReference type="NCBI Taxonomy" id="480070"/>
    <lineage>
        <taxon>Bacteria</taxon>
        <taxon>Pseudomonadati</taxon>
        <taxon>Pseudomonadota</taxon>
        <taxon>Alphaproteobacteria</taxon>
        <taxon>Micropepsales</taxon>
        <taxon>Micropepsaceae</taxon>
        <taxon>Rhizomicrobium</taxon>
    </lineage>
</organism>
<dbReference type="SMART" id="SM00448">
    <property type="entry name" value="REC"/>
    <property type="match status" value="1"/>
</dbReference>
<reference evidence="4 5" key="1">
    <citation type="journal article" date="2019" name="Int. J. Syst. Evol. Microbiol.">
        <title>The Global Catalogue of Microorganisms (GCM) 10K type strain sequencing project: providing services to taxonomists for standard genome sequencing and annotation.</title>
        <authorList>
            <consortium name="The Broad Institute Genomics Platform"/>
            <consortium name="The Broad Institute Genome Sequencing Center for Infectious Disease"/>
            <person name="Wu L."/>
            <person name="Ma J."/>
        </authorList>
    </citation>
    <scope>NUCLEOTIDE SEQUENCE [LARGE SCALE GENOMIC DNA]</scope>
    <source>
        <strain evidence="4 5">JCM 15089</strain>
    </source>
</reference>
<sequence>MATILTVDDSASIRQTVKIALAGGGHTVSEAVDGMDGLQKAGQSGFDLVITDFNMPRMDGLSMVRELRKLPQYVGIPVLLLTTESDAGLKQQAKAAGATGWITKPFAADQLIRIVEKVLAR</sequence>
<dbReference type="Gene3D" id="3.40.50.2300">
    <property type="match status" value="1"/>
</dbReference>
<dbReference type="SUPFAM" id="SSF52172">
    <property type="entry name" value="CheY-like"/>
    <property type="match status" value="1"/>
</dbReference>
<evidence type="ECO:0000313" key="5">
    <source>
        <dbReference type="Proteomes" id="UP001499951"/>
    </source>
</evidence>
<dbReference type="Pfam" id="PF00072">
    <property type="entry name" value="Response_reg"/>
    <property type="match status" value="1"/>
</dbReference>
<protein>
    <submittedName>
        <fullName evidence="4">Response regulator</fullName>
    </submittedName>
</protein>
<evidence type="ECO:0000313" key="4">
    <source>
        <dbReference type="EMBL" id="GAA0580294.1"/>
    </source>
</evidence>
<dbReference type="RefSeq" id="WP_166937007.1">
    <property type="nucleotide sequence ID" value="NZ_BAAADD010000008.1"/>
</dbReference>
<keyword evidence="5" id="KW-1185">Reference proteome</keyword>
<name>A0ABN1F223_9PROT</name>
<proteinExistence type="predicted"/>
<evidence type="ECO:0000259" key="3">
    <source>
        <dbReference type="PROSITE" id="PS50110"/>
    </source>
</evidence>
<feature type="modified residue" description="4-aspartylphosphate" evidence="2">
    <location>
        <position position="52"/>
    </location>
</feature>
<accession>A0ABN1F223</accession>
<dbReference type="PANTHER" id="PTHR44591:SF25">
    <property type="entry name" value="CHEMOTAXIS TWO-COMPONENT RESPONSE REGULATOR"/>
    <property type="match status" value="1"/>
</dbReference>
<dbReference type="PANTHER" id="PTHR44591">
    <property type="entry name" value="STRESS RESPONSE REGULATOR PROTEIN 1"/>
    <property type="match status" value="1"/>
</dbReference>
<dbReference type="Proteomes" id="UP001499951">
    <property type="component" value="Unassembled WGS sequence"/>
</dbReference>
<dbReference type="InterPro" id="IPR011006">
    <property type="entry name" value="CheY-like_superfamily"/>
</dbReference>
<evidence type="ECO:0000256" key="1">
    <source>
        <dbReference type="ARBA" id="ARBA00022553"/>
    </source>
</evidence>
<keyword evidence="1 2" id="KW-0597">Phosphoprotein</keyword>
<dbReference type="InterPro" id="IPR001789">
    <property type="entry name" value="Sig_transdc_resp-reg_receiver"/>
</dbReference>
<dbReference type="EMBL" id="BAAADD010000008">
    <property type="protein sequence ID" value="GAA0580294.1"/>
    <property type="molecule type" value="Genomic_DNA"/>
</dbReference>
<gene>
    <name evidence="4" type="ORF">GCM10008942_31490</name>
</gene>
<dbReference type="PROSITE" id="PS50110">
    <property type="entry name" value="RESPONSE_REGULATORY"/>
    <property type="match status" value="1"/>
</dbReference>
<dbReference type="InterPro" id="IPR050595">
    <property type="entry name" value="Bact_response_regulator"/>
</dbReference>